<feature type="region of interest" description="Disordered" evidence="1">
    <location>
        <begin position="305"/>
        <end position="348"/>
    </location>
</feature>
<dbReference type="AlphaFoldDB" id="A0A9K3IPF7"/>
<comment type="caution">
    <text evidence="2">The sequence shown here is derived from an EMBL/GenBank/DDBJ whole genome shotgun (WGS) entry which is preliminary data.</text>
</comment>
<dbReference type="Gramene" id="mRNA:HanXRQr2_Chr07g0316911">
    <property type="protein sequence ID" value="mRNA:HanXRQr2_Chr07g0316911"/>
    <property type="gene ID" value="HanXRQr2_Chr07g0316911"/>
</dbReference>
<dbReference type="EMBL" id="MNCJ02000322">
    <property type="protein sequence ID" value="KAF5800522.1"/>
    <property type="molecule type" value="Genomic_DNA"/>
</dbReference>
<feature type="compositionally biased region" description="Basic and acidic residues" evidence="1">
    <location>
        <begin position="336"/>
        <end position="348"/>
    </location>
</feature>
<gene>
    <name evidence="2" type="ORF">HanXRQr2_Chr07g0316911</name>
</gene>
<dbReference type="Proteomes" id="UP000215914">
    <property type="component" value="Unassembled WGS sequence"/>
</dbReference>
<name>A0A9K3IPF7_HELAN</name>
<evidence type="ECO:0000313" key="2">
    <source>
        <dbReference type="EMBL" id="KAF5800522.1"/>
    </source>
</evidence>
<reference evidence="2" key="1">
    <citation type="journal article" date="2017" name="Nature">
        <title>The sunflower genome provides insights into oil metabolism, flowering and Asterid evolution.</title>
        <authorList>
            <person name="Badouin H."/>
            <person name="Gouzy J."/>
            <person name="Grassa C.J."/>
            <person name="Murat F."/>
            <person name="Staton S.E."/>
            <person name="Cottret L."/>
            <person name="Lelandais-Briere C."/>
            <person name="Owens G.L."/>
            <person name="Carrere S."/>
            <person name="Mayjonade B."/>
            <person name="Legrand L."/>
            <person name="Gill N."/>
            <person name="Kane N.C."/>
            <person name="Bowers J.E."/>
            <person name="Hubner S."/>
            <person name="Bellec A."/>
            <person name="Berard A."/>
            <person name="Berges H."/>
            <person name="Blanchet N."/>
            <person name="Boniface M.C."/>
            <person name="Brunel D."/>
            <person name="Catrice O."/>
            <person name="Chaidir N."/>
            <person name="Claudel C."/>
            <person name="Donnadieu C."/>
            <person name="Faraut T."/>
            <person name="Fievet G."/>
            <person name="Helmstetter N."/>
            <person name="King M."/>
            <person name="Knapp S.J."/>
            <person name="Lai Z."/>
            <person name="Le Paslier M.C."/>
            <person name="Lippi Y."/>
            <person name="Lorenzon L."/>
            <person name="Mandel J.R."/>
            <person name="Marage G."/>
            <person name="Marchand G."/>
            <person name="Marquand E."/>
            <person name="Bret-Mestries E."/>
            <person name="Morien E."/>
            <person name="Nambeesan S."/>
            <person name="Nguyen T."/>
            <person name="Pegot-Espagnet P."/>
            <person name="Pouilly N."/>
            <person name="Raftis F."/>
            <person name="Sallet E."/>
            <person name="Schiex T."/>
            <person name="Thomas J."/>
            <person name="Vandecasteele C."/>
            <person name="Vares D."/>
            <person name="Vear F."/>
            <person name="Vautrin S."/>
            <person name="Crespi M."/>
            <person name="Mangin B."/>
            <person name="Burke J.M."/>
            <person name="Salse J."/>
            <person name="Munos S."/>
            <person name="Vincourt P."/>
            <person name="Rieseberg L.H."/>
            <person name="Langlade N.B."/>
        </authorList>
    </citation>
    <scope>NUCLEOTIDE SEQUENCE</scope>
    <source>
        <tissue evidence="2">Leaves</tissue>
    </source>
</reference>
<evidence type="ECO:0000256" key="1">
    <source>
        <dbReference type="SAM" id="MobiDB-lite"/>
    </source>
</evidence>
<feature type="compositionally biased region" description="Basic residues" evidence="1">
    <location>
        <begin position="309"/>
        <end position="318"/>
    </location>
</feature>
<reference evidence="2" key="2">
    <citation type="submission" date="2020-06" db="EMBL/GenBank/DDBJ databases">
        <title>Helianthus annuus Genome sequencing and assembly Release 2.</title>
        <authorList>
            <person name="Gouzy J."/>
            <person name="Langlade N."/>
            <person name="Munos S."/>
        </authorList>
    </citation>
    <scope>NUCLEOTIDE SEQUENCE</scope>
    <source>
        <tissue evidence="2">Leaves</tissue>
    </source>
</reference>
<accession>A0A9K3IPF7</accession>
<evidence type="ECO:0000313" key="3">
    <source>
        <dbReference type="Proteomes" id="UP000215914"/>
    </source>
</evidence>
<proteinExistence type="predicted"/>
<protein>
    <submittedName>
        <fullName evidence="2">Uncharacterized protein</fullName>
    </submittedName>
</protein>
<keyword evidence="3" id="KW-1185">Reference proteome</keyword>
<organism evidence="2 3">
    <name type="scientific">Helianthus annuus</name>
    <name type="common">Common sunflower</name>
    <dbReference type="NCBI Taxonomy" id="4232"/>
    <lineage>
        <taxon>Eukaryota</taxon>
        <taxon>Viridiplantae</taxon>
        <taxon>Streptophyta</taxon>
        <taxon>Embryophyta</taxon>
        <taxon>Tracheophyta</taxon>
        <taxon>Spermatophyta</taxon>
        <taxon>Magnoliopsida</taxon>
        <taxon>eudicotyledons</taxon>
        <taxon>Gunneridae</taxon>
        <taxon>Pentapetalae</taxon>
        <taxon>asterids</taxon>
        <taxon>campanulids</taxon>
        <taxon>Asterales</taxon>
        <taxon>Asteraceae</taxon>
        <taxon>Asteroideae</taxon>
        <taxon>Heliantheae alliance</taxon>
        <taxon>Heliantheae</taxon>
        <taxon>Helianthus</taxon>
    </lineage>
</organism>
<sequence length="364" mass="42836">MSASNVQFDPLHNICCVYDEKLPKMAVFKEILEFMKRLSIQKALTNQHNIFQSHIERFWKNAKYDEESKVITSIVSLNGEDKEIAITEQLVREVLDFPDDENSPTKFPERMVKGCMLRMGYSGPLNSANYLKACFSKPYKFFIHSIVHALSHRKGGYDVMRDYQMNMVTALVLNKKYNFSKIIFHYMKENITSGSKTWIYPRFVQMILDHAYPDLEKDENNDLLALYHMDNETLIVLSRYHKNHPESTTKAEFFGFIKNKNYQDPDPVNHLKWRNDEEMKEKSAADELKKLAEFKNTRSEWFLKEEKEKKKRGGKRTPKVQADEGSSSQPKKKCQKKADETMLVDEQRKKNQKLMLKEIILFIS</sequence>